<gene>
    <name evidence="1" type="ORF">TIFTF001_002984</name>
</gene>
<protein>
    <submittedName>
        <fullName evidence="1">Uncharacterized protein</fullName>
    </submittedName>
</protein>
<accession>A0AA87Z776</accession>
<evidence type="ECO:0000313" key="2">
    <source>
        <dbReference type="Proteomes" id="UP001187192"/>
    </source>
</evidence>
<evidence type="ECO:0000313" key="1">
    <source>
        <dbReference type="EMBL" id="GMN30828.1"/>
    </source>
</evidence>
<proteinExistence type="predicted"/>
<dbReference type="Proteomes" id="UP001187192">
    <property type="component" value="Unassembled WGS sequence"/>
</dbReference>
<keyword evidence="2" id="KW-1185">Reference proteome</keyword>
<dbReference type="EMBL" id="BTGU01000003">
    <property type="protein sequence ID" value="GMN30828.1"/>
    <property type="molecule type" value="Genomic_DNA"/>
</dbReference>
<comment type="caution">
    <text evidence="1">The sequence shown here is derived from an EMBL/GenBank/DDBJ whole genome shotgun (WGS) entry which is preliminary data.</text>
</comment>
<dbReference type="AlphaFoldDB" id="A0AA87Z776"/>
<reference evidence="1" key="1">
    <citation type="submission" date="2023-07" db="EMBL/GenBank/DDBJ databases">
        <title>draft genome sequence of fig (Ficus carica).</title>
        <authorList>
            <person name="Takahashi T."/>
            <person name="Nishimura K."/>
        </authorList>
    </citation>
    <scope>NUCLEOTIDE SEQUENCE</scope>
</reference>
<organism evidence="1 2">
    <name type="scientific">Ficus carica</name>
    <name type="common">Common fig</name>
    <dbReference type="NCBI Taxonomy" id="3494"/>
    <lineage>
        <taxon>Eukaryota</taxon>
        <taxon>Viridiplantae</taxon>
        <taxon>Streptophyta</taxon>
        <taxon>Embryophyta</taxon>
        <taxon>Tracheophyta</taxon>
        <taxon>Spermatophyta</taxon>
        <taxon>Magnoliopsida</taxon>
        <taxon>eudicotyledons</taxon>
        <taxon>Gunneridae</taxon>
        <taxon>Pentapetalae</taxon>
        <taxon>rosids</taxon>
        <taxon>fabids</taxon>
        <taxon>Rosales</taxon>
        <taxon>Moraceae</taxon>
        <taxon>Ficeae</taxon>
        <taxon>Ficus</taxon>
    </lineage>
</organism>
<sequence>MTDARNLQYPGTASYNASDLPSAATEVRKRSISGLRELRSLDLRFARSLANSRELDRYVGMSRASIFGDMVAKIDLEDGGSWKHRAIFANVAVTKAAAAANWD</sequence>
<name>A0AA87Z776_FICCA</name>